<evidence type="ECO:0000313" key="1">
    <source>
        <dbReference type="EMBL" id="BAC97757.1"/>
    </source>
</evidence>
<sequence length="59" mass="6483">MVLSFLVTATQQNNDLLAASLKVNPVTLSDMYPEFTDTSTNRFHVSVQSLGKSLHSRGD</sequence>
<protein>
    <submittedName>
        <fullName evidence="1">Uncharacterized protein</fullName>
    </submittedName>
</protein>
<gene>
    <name evidence="1" type="ordered locus">VVP33</name>
</gene>
<proteinExistence type="predicted"/>
<organism evidence="1 2">
    <name type="scientific">Vibrio vulnificus (strain YJ016)</name>
    <dbReference type="NCBI Taxonomy" id="196600"/>
    <lineage>
        <taxon>Bacteria</taxon>
        <taxon>Pseudomonadati</taxon>
        <taxon>Pseudomonadota</taxon>
        <taxon>Gammaproteobacteria</taxon>
        <taxon>Vibrionales</taxon>
        <taxon>Vibrionaceae</taxon>
        <taxon>Vibrio</taxon>
    </lineage>
</organism>
<dbReference type="KEGG" id="vvy:VVP33"/>
<accession>Q7MBK9</accession>
<dbReference type="AlphaFoldDB" id="Q7MBK9"/>
<name>Q7MBK9_VIBVY</name>
<dbReference type="EMBL" id="AP005352">
    <property type="protein sequence ID" value="BAC97757.1"/>
    <property type="molecule type" value="Genomic_DNA"/>
</dbReference>
<geneLocation type="plasmid" evidence="1 2">
    <name>pYJ016</name>
</geneLocation>
<dbReference type="HOGENOM" id="CLU_2959715_0_0_6"/>
<keyword evidence="1" id="KW-0614">Plasmid</keyword>
<dbReference type="Proteomes" id="UP000002675">
    <property type="component" value="Plasmid pYJ016"/>
</dbReference>
<reference evidence="1 2" key="1">
    <citation type="journal article" date="2003" name="Genome Res.">
        <title>Comparative genome analysis of Vibrio vulnificus, a marine pathogen.</title>
        <authorList>
            <person name="Chen C.Y."/>
            <person name="Wu K.M."/>
            <person name="Chang Y.C."/>
            <person name="Chang C.H."/>
            <person name="Tsai H.C."/>
            <person name="Liao T.L."/>
            <person name="Liu Y.M."/>
            <person name="Chen H.J."/>
            <person name="Shen A.B."/>
            <person name="Li J.C."/>
            <person name="Su T.L."/>
            <person name="Shao C.P."/>
            <person name="Lee C.T."/>
            <person name="Hor L.I."/>
            <person name="Tsai S.F."/>
        </authorList>
    </citation>
    <scope>NUCLEOTIDE SEQUENCE [LARGE SCALE GENOMIC DNA]</scope>
    <source>
        <strain evidence="1 2">YJ016</strain>
        <plasmid evidence="1">pYJ016</plasmid>
    </source>
</reference>
<evidence type="ECO:0000313" key="2">
    <source>
        <dbReference type="Proteomes" id="UP000002675"/>
    </source>
</evidence>